<dbReference type="InterPro" id="IPR010982">
    <property type="entry name" value="Lambda_DNA-bd_dom_sf"/>
</dbReference>
<dbReference type="AlphaFoldDB" id="A0A3E2U467"/>
<dbReference type="Pfam" id="PF01381">
    <property type="entry name" value="HTH_3"/>
    <property type="match status" value="1"/>
</dbReference>
<evidence type="ECO:0000313" key="3">
    <source>
        <dbReference type="Proteomes" id="UP000260991"/>
    </source>
</evidence>
<dbReference type="SUPFAM" id="SSF47413">
    <property type="entry name" value="lambda repressor-like DNA-binding domains"/>
    <property type="match status" value="1"/>
</dbReference>
<name>A0A3E2U467_9FIRM</name>
<dbReference type="GO" id="GO:0003677">
    <property type="term" value="F:DNA binding"/>
    <property type="evidence" value="ECO:0007669"/>
    <property type="project" value="InterPro"/>
</dbReference>
<evidence type="ECO:0000313" key="2">
    <source>
        <dbReference type="EMBL" id="RGB91004.1"/>
    </source>
</evidence>
<accession>A0A3E2U467</accession>
<gene>
    <name evidence="2" type="ORF">DWZ46_09500</name>
</gene>
<dbReference type="PROSITE" id="PS50943">
    <property type="entry name" value="HTH_CROC1"/>
    <property type="match status" value="1"/>
</dbReference>
<sequence>MSTRPHPESARIIREARQAAGLTQKELAEKLDVTIGTIGYYERGAGQPKTDNLFALCNILHIRPADLLSADT</sequence>
<dbReference type="RefSeq" id="WP_158403351.1">
    <property type="nucleotide sequence ID" value="NZ_QVER01000010.1"/>
</dbReference>
<feature type="domain" description="HTH cro/C1-type" evidence="1">
    <location>
        <begin position="13"/>
        <end position="67"/>
    </location>
</feature>
<dbReference type="Proteomes" id="UP000260991">
    <property type="component" value="Unassembled WGS sequence"/>
</dbReference>
<dbReference type="SMART" id="SM00530">
    <property type="entry name" value="HTH_XRE"/>
    <property type="match status" value="1"/>
</dbReference>
<dbReference type="CDD" id="cd00093">
    <property type="entry name" value="HTH_XRE"/>
    <property type="match status" value="1"/>
</dbReference>
<dbReference type="EMBL" id="QVER01000010">
    <property type="protein sequence ID" value="RGB91004.1"/>
    <property type="molecule type" value="Genomic_DNA"/>
</dbReference>
<protein>
    <submittedName>
        <fullName evidence="2">XRE family transcriptional regulator</fullName>
    </submittedName>
</protein>
<evidence type="ECO:0000259" key="1">
    <source>
        <dbReference type="PROSITE" id="PS50943"/>
    </source>
</evidence>
<reference evidence="2 3" key="1">
    <citation type="submission" date="2018-08" db="EMBL/GenBank/DDBJ databases">
        <title>A genome reference for cultivated species of the human gut microbiota.</title>
        <authorList>
            <person name="Zou Y."/>
            <person name="Xue W."/>
            <person name="Luo G."/>
        </authorList>
    </citation>
    <scope>NUCLEOTIDE SEQUENCE [LARGE SCALE GENOMIC DNA]</scope>
    <source>
        <strain evidence="2 3">AF32-8AC</strain>
    </source>
</reference>
<dbReference type="InterPro" id="IPR001387">
    <property type="entry name" value="Cro/C1-type_HTH"/>
</dbReference>
<dbReference type="Gene3D" id="1.10.260.40">
    <property type="entry name" value="lambda repressor-like DNA-binding domains"/>
    <property type="match status" value="1"/>
</dbReference>
<proteinExistence type="predicted"/>
<organism evidence="2 3">
    <name type="scientific">Faecalibacterium prausnitzii</name>
    <dbReference type="NCBI Taxonomy" id="853"/>
    <lineage>
        <taxon>Bacteria</taxon>
        <taxon>Bacillati</taxon>
        <taxon>Bacillota</taxon>
        <taxon>Clostridia</taxon>
        <taxon>Eubacteriales</taxon>
        <taxon>Oscillospiraceae</taxon>
        <taxon>Faecalibacterium</taxon>
    </lineage>
</organism>
<comment type="caution">
    <text evidence="2">The sequence shown here is derived from an EMBL/GenBank/DDBJ whole genome shotgun (WGS) entry which is preliminary data.</text>
</comment>